<dbReference type="PRINTS" id="PR00419">
    <property type="entry name" value="ADXRDTASE"/>
</dbReference>
<dbReference type="Pfam" id="PF07992">
    <property type="entry name" value="Pyr_redox_2"/>
    <property type="match status" value="1"/>
</dbReference>
<sequence>MADPKGFLTTGRQGATSRPVGERLKDWDEVYVPGSLLPIISKQAGRCMDCGIPFCHNGCPLGNLIPEWNDFAYREDWAAASERLHATNNFPEFTGRLCPAPCESACVLSINQPAVTIKNVEVSIIDKAWDSGDVTPQPPERLSGKTVAVIGSGPAGLAAAQQLTRAGHTVVVYERADRIGGLLRYGIPEFKMEKVHINRRIEQMRAEGTKFRTEVEVGRDIEAAQLRRRYDSVVIAAGATVSRDLPVPGRELSGIHFAMEYLPLANKVQEGDFIAPPITAEGKHVVVIGGGDTGADCVGTAHRQGAASVTQLEIMPRPGDDRSPGQPWPTFPMLYKVTSAHEEGGERVYSVSTTHFEGDADGHVQALHLVEVEFKDGKLEQKPGTERSIPAQLVTLAMGFTGTDQANGLVQQFGLELDGRGNIVRDADYATNVDGVYVAGDAGRGQSLIVWAIAEGRSAARGVDRFLTGTSELPAPVRPTDRSLTV</sequence>
<dbReference type="InterPro" id="IPR036188">
    <property type="entry name" value="FAD/NAD-bd_sf"/>
</dbReference>
<name>A0ABT0UQB6_9ACTN</name>
<dbReference type="Gene3D" id="3.40.50.720">
    <property type="entry name" value="NAD(P)-binding Rossmann-like Domain"/>
    <property type="match status" value="1"/>
</dbReference>
<dbReference type="PANTHER" id="PTHR43100">
    <property type="entry name" value="GLUTAMATE SYNTHASE [NADPH] SMALL CHAIN"/>
    <property type="match status" value="1"/>
</dbReference>
<dbReference type="InterPro" id="IPR051394">
    <property type="entry name" value="Glutamate_Synthase"/>
</dbReference>
<dbReference type="InterPro" id="IPR023753">
    <property type="entry name" value="FAD/NAD-binding_dom"/>
</dbReference>
<evidence type="ECO:0000256" key="2">
    <source>
        <dbReference type="ARBA" id="ARBA00023002"/>
    </source>
</evidence>
<gene>
    <name evidence="7" type="ORF">NBG84_21155</name>
</gene>
<dbReference type="Gene3D" id="1.10.1060.10">
    <property type="entry name" value="Alpha-helical ferredoxin"/>
    <property type="match status" value="1"/>
</dbReference>
<dbReference type="InterPro" id="IPR028261">
    <property type="entry name" value="DPD_II"/>
</dbReference>
<evidence type="ECO:0000259" key="5">
    <source>
        <dbReference type="Pfam" id="PF07992"/>
    </source>
</evidence>
<dbReference type="InterPro" id="IPR006005">
    <property type="entry name" value="Glut_synth_ssu1"/>
</dbReference>
<dbReference type="InterPro" id="IPR009051">
    <property type="entry name" value="Helical_ferredxn"/>
</dbReference>
<comment type="caution">
    <text evidence="7">The sequence shown here is derived from an EMBL/GenBank/DDBJ whole genome shotgun (WGS) entry which is preliminary data.</text>
</comment>
<keyword evidence="2" id="KW-0560">Oxidoreductase</keyword>
<dbReference type="PANTHER" id="PTHR43100:SF1">
    <property type="entry name" value="GLUTAMATE SYNTHASE [NADPH] SMALL CHAIN"/>
    <property type="match status" value="1"/>
</dbReference>
<evidence type="ECO:0000259" key="6">
    <source>
        <dbReference type="Pfam" id="PF14691"/>
    </source>
</evidence>
<dbReference type="SUPFAM" id="SSF51971">
    <property type="entry name" value="Nucleotide-binding domain"/>
    <property type="match status" value="1"/>
</dbReference>
<evidence type="ECO:0000256" key="3">
    <source>
        <dbReference type="ARBA" id="ARBA00023164"/>
    </source>
</evidence>
<keyword evidence="8" id="KW-1185">Reference proteome</keyword>
<dbReference type="EMBL" id="JAMQAW010000026">
    <property type="protein sequence ID" value="MCM2390777.1"/>
    <property type="molecule type" value="Genomic_DNA"/>
</dbReference>
<dbReference type="RefSeq" id="WP_250921118.1">
    <property type="nucleotide sequence ID" value="NZ_JAMQAW010000026.1"/>
</dbReference>
<evidence type="ECO:0000256" key="4">
    <source>
        <dbReference type="ARBA" id="ARBA00029440"/>
    </source>
</evidence>
<feature type="domain" description="Dihydroprymidine dehydrogenase" evidence="6">
    <location>
        <begin position="40"/>
        <end position="131"/>
    </location>
</feature>
<accession>A0ABT0UQB6</accession>
<evidence type="ECO:0000256" key="1">
    <source>
        <dbReference type="ARBA" id="ARBA00022605"/>
    </source>
</evidence>
<evidence type="ECO:0000313" key="7">
    <source>
        <dbReference type="EMBL" id="MCM2390777.1"/>
    </source>
</evidence>
<keyword evidence="1" id="KW-0028">Amino-acid biosynthesis</keyword>
<proteinExistence type="predicted"/>
<dbReference type="Gene3D" id="3.50.50.60">
    <property type="entry name" value="FAD/NAD(P)-binding domain"/>
    <property type="match status" value="1"/>
</dbReference>
<comment type="pathway">
    <text evidence="4">Amino-acid biosynthesis.</text>
</comment>
<dbReference type="SUPFAM" id="SSF46548">
    <property type="entry name" value="alpha-helical ferredoxin"/>
    <property type="match status" value="1"/>
</dbReference>
<organism evidence="7 8">
    <name type="scientific">Streptomyces albipurpureus</name>
    <dbReference type="NCBI Taxonomy" id="2897419"/>
    <lineage>
        <taxon>Bacteria</taxon>
        <taxon>Bacillati</taxon>
        <taxon>Actinomycetota</taxon>
        <taxon>Actinomycetes</taxon>
        <taxon>Kitasatosporales</taxon>
        <taxon>Streptomycetaceae</taxon>
        <taxon>Streptomyces</taxon>
    </lineage>
</organism>
<feature type="domain" description="FAD/NAD(P)-binding" evidence="5">
    <location>
        <begin position="146"/>
        <end position="456"/>
    </location>
</feature>
<protein>
    <submittedName>
        <fullName evidence="7">Glutamate synthase subunit beta</fullName>
    </submittedName>
</protein>
<dbReference type="Proteomes" id="UP001431429">
    <property type="component" value="Unassembled WGS sequence"/>
</dbReference>
<evidence type="ECO:0000313" key="8">
    <source>
        <dbReference type="Proteomes" id="UP001431429"/>
    </source>
</evidence>
<dbReference type="NCBIfam" id="TIGR01317">
    <property type="entry name" value="GOGAT_sm_gam"/>
    <property type="match status" value="1"/>
</dbReference>
<reference evidence="7" key="1">
    <citation type="submission" date="2022-06" db="EMBL/GenBank/DDBJ databases">
        <title>Genome public.</title>
        <authorList>
            <person name="Sun Q."/>
        </authorList>
    </citation>
    <scope>NUCLEOTIDE SEQUENCE</scope>
    <source>
        <strain evidence="7">CWNU-1</strain>
    </source>
</reference>
<keyword evidence="3" id="KW-0314">Glutamate biosynthesis</keyword>
<dbReference type="Pfam" id="PF14691">
    <property type="entry name" value="Fer4_20"/>
    <property type="match status" value="1"/>
</dbReference>